<dbReference type="EMBL" id="JAINUG010000006">
    <property type="protein sequence ID" value="KAJ8416442.1"/>
    <property type="molecule type" value="Genomic_DNA"/>
</dbReference>
<comment type="caution">
    <text evidence="2">The sequence shown here is derived from an EMBL/GenBank/DDBJ whole genome shotgun (WGS) entry which is preliminary data.</text>
</comment>
<proteinExistence type="predicted"/>
<sequence>MGGREGTGYGITVLQITPCAISPQWAALAPSRPSRIEKEDLRKPTSAFGDIISLGMCLRSRSLATPPGSEDPNLQNKRGSGAEQAAGKSPPSPPILVPPARSTR</sequence>
<reference evidence="2" key="1">
    <citation type="journal article" date="2023" name="Science">
        <title>Genome structures resolve the early diversification of teleost fishes.</title>
        <authorList>
            <person name="Parey E."/>
            <person name="Louis A."/>
            <person name="Montfort J."/>
            <person name="Bouchez O."/>
            <person name="Roques C."/>
            <person name="Iampietro C."/>
            <person name="Lluch J."/>
            <person name="Castinel A."/>
            <person name="Donnadieu C."/>
            <person name="Desvignes T."/>
            <person name="Floi Bucao C."/>
            <person name="Jouanno E."/>
            <person name="Wen M."/>
            <person name="Mejri S."/>
            <person name="Dirks R."/>
            <person name="Jansen H."/>
            <person name="Henkel C."/>
            <person name="Chen W.J."/>
            <person name="Zahm M."/>
            <person name="Cabau C."/>
            <person name="Klopp C."/>
            <person name="Thompson A.W."/>
            <person name="Robinson-Rechavi M."/>
            <person name="Braasch I."/>
            <person name="Lecointre G."/>
            <person name="Bobe J."/>
            <person name="Postlethwait J.H."/>
            <person name="Berthelot C."/>
            <person name="Roest Crollius H."/>
            <person name="Guiguen Y."/>
        </authorList>
    </citation>
    <scope>NUCLEOTIDE SEQUENCE</scope>
    <source>
        <strain evidence="2">NC1722</strain>
    </source>
</reference>
<name>A0AAD7X0X7_9TELE</name>
<dbReference type="Proteomes" id="UP001221898">
    <property type="component" value="Unassembled WGS sequence"/>
</dbReference>
<feature type="region of interest" description="Disordered" evidence="1">
    <location>
        <begin position="61"/>
        <end position="104"/>
    </location>
</feature>
<gene>
    <name evidence="2" type="ORF">AAFF_G00357300</name>
</gene>
<protein>
    <submittedName>
        <fullName evidence="2">Uncharacterized protein</fullName>
    </submittedName>
</protein>
<accession>A0AAD7X0X7</accession>
<organism evidence="2 3">
    <name type="scientific">Aldrovandia affinis</name>
    <dbReference type="NCBI Taxonomy" id="143900"/>
    <lineage>
        <taxon>Eukaryota</taxon>
        <taxon>Metazoa</taxon>
        <taxon>Chordata</taxon>
        <taxon>Craniata</taxon>
        <taxon>Vertebrata</taxon>
        <taxon>Euteleostomi</taxon>
        <taxon>Actinopterygii</taxon>
        <taxon>Neopterygii</taxon>
        <taxon>Teleostei</taxon>
        <taxon>Notacanthiformes</taxon>
        <taxon>Halosauridae</taxon>
        <taxon>Aldrovandia</taxon>
    </lineage>
</organism>
<evidence type="ECO:0000313" key="2">
    <source>
        <dbReference type="EMBL" id="KAJ8416442.1"/>
    </source>
</evidence>
<evidence type="ECO:0000313" key="3">
    <source>
        <dbReference type="Proteomes" id="UP001221898"/>
    </source>
</evidence>
<keyword evidence="3" id="KW-1185">Reference proteome</keyword>
<dbReference type="AlphaFoldDB" id="A0AAD7X0X7"/>
<evidence type="ECO:0000256" key="1">
    <source>
        <dbReference type="SAM" id="MobiDB-lite"/>
    </source>
</evidence>